<evidence type="ECO:0008006" key="4">
    <source>
        <dbReference type="Google" id="ProtNLM"/>
    </source>
</evidence>
<evidence type="ECO:0000313" key="2">
    <source>
        <dbReference type="EMBL" id="GAA4450445.1"/>
    </source>
</evidence>
<organism evidence="2 3">
    <name type="scientific">Rurimicrobium arvi</name>
    <dbReference type="NCBI Taxonomy" id="2049916"/>
    <lineage>
        <taxon>Bacteria</taxon>
        <taxon>Pseudomonadati</taxon>
        <taxon>Bacteroidota</taxon>
        <taxon>Chitinophagia</taxon>
        <taxon>Chitinophagales</taxon>
        <taxon>Chitinophagaceae</taxon>
        <taxon>Rurimicrobium</taxon>
    </lineage>
</organism>
<keyword evidence="3" id="KW-1185">Reference proteome</keyword>
<comment type="caution">
    <text evidence="2">The sequence shown here is derived from an EMBL/GenBank/DDBJ whole genome shotgun (WGS) entry which is preliminary data.</text>
</comment>
<feature type="compositionally biased region" description="Basic and acidic residues" evidence="1">
    <location>
        <begin position="3209"/>
        <end position="3224"/>
    </location>
</feature>
<dbReference type="Proteomes" id="UP001501410">
    <property type="component" value="Unassembled WGS sequence"/>
</dbReference>
<evidence type="ECO:0000313" key="3">
    <source>
        <dbReference type="Proteomes" id="UP001501410"/>
    </source>
</evidence>
<gene>
    <name evidence="2" type="ORF">GCM10023092_06310</name>
</gene>
<dbReference type="Gene3D" id="2.180.10.10">
    <property type="entry name" value="RHS repeat-associated core"/>
    <property type="match status" value="1"/>
</dbReference>
<evidence type="ECO:0000256" key="1">
    <source>
        <dbReference type="SAM" id="MobiDB-lite"/>
    </source>
</evidence>
<reference evidence="3" key="1">
    <citation type="journal article" date="2019" name="Int. J. Syst. Evol. Microbiol.">
        <title>The Global Catalogue of Microorganisms (GCM) 10K type strain sequencing project: providing services to taxonomists for standard genome sequencing and annotation.</title>
        <authorList>
            <consortium name="The Broad Institute Genomics Platform"/>
            <consortium name="The Broad Institute Genome Sequencing Center for Infectious Disease"/>
            <person name="Wu L."/>
            <person name="Ma J."/>
        </authorList>
    </citation>
    <scope>NUCLEOTIDE SEQUENCE [LARGE SCALE GENOMIC DNA]</scope>
    <source>
        <strain evidence="3">JCM 31921</strain>
    </source>
</reference>
<proteinExistence type="predicted"/>
<name>A0ABP8MJF1_9BACT</name>
<dbReference type="EMBL" id="BAABEZ010000004">
    <property type="protein sequence ID" value="GAA4450445.1"/>
    <property type="molecule type" value="Genomic_DNA"/>
</dbReference>
<accession>A0ABP8MJF1</accession>
<protein>
    <recommendedName>
        <fullName evidence="4">RHS repeat-associated core domain-containing protein</fullName>
    </recommendedName>
</protein>
<feature type="region of interest" description="Disordered" evidence="1">
    <location>
        <begin position="3193"/>
        <end position="3224"/>
    </location>
</feature>
<sequence length="3397" mass="377976">MSNKIYATDLTSTPLSTISVANDQRSNMLASPSSFAAAVKYKSNFTTVTFAIDHGATLVPTTEYLYKLVYKLEGDPTMSAGTYSYTAYDTLVIGFNPDSSSAYQDVQLKTYPNLYAAKLTVLGVYNMSSGAPVSMTLPPPNVNFYVELSMKYQPYLKTHYLPADMALNTTQSYNATNKTLTVSWSPSVSVPFLGKVTPAQYELEWTYVDNYSSSGGRLDPSQVAYDFRNNATRILTDTLAYSIPLAYPKGYIVYRVRMVRVDQDFYNKPVYGVWSLPAATAKLNTLAYTSYFENTQPHTGDSVNWNYTIHFAEGGKTKHVVNYADGLLKLRQSLTRFNSSPNLMLTTEPIYDFEGRQSIFTIPTVISAPYFSYQKGVSVSSVTGQPYGPQDFDLKPALCPDEVVIPPFTTSSLANRYYSTLNTDTAGAQKFVPQAEGYPFVYTQLATGYQDRAEAIGGAGPALQVNAGHDIKIQYMQADQPDLNNLFGVNAGRASYYTKTMSKDQNGQLSLSVKDSKGRQIVSSLVGASVDTSQIAMIFNDEVPPIGNFRENKLADPTTNVTIGNQKKYSGSFFMDFAAMSNIKYEYDFKPYTVCPAPNYLGLSVKCTYEYDVHDACGVEILHKYGELGKTGVSTVATPPPFSEDTTLALEKGKYTVNKTLTIAKEDIVAAVDSFFVRSPKPDCLKTEDDFIREEIEKTQYPCPYEDACSKLKKELMDELHTDAKYGKWRPGGSISVLGGSTDPNINSIYDIPQFIPGGEIPIYRFQKPCVVSALNALVINRGGKTYRNIGGPVLSVTDNATGAVTEYTESNDIVNFFKDEIYKGSDMDKIAEALLPLHPEYCKLQLCFDDTLETRLKNLPNAAAAVKYGMFALEDLISKDQQLVLRMKASPFFFAHIEDSLRTMYKGTVRIDTMCAAYAFCMIDDGMAYKYASQFFRPQILALNFPEASVKDYYFDKLRTVYLFNRKKYVSMAKTSATRDCPPCDTNVRMKLIPDARIKVDYAADGSLADGPDGFLSGFTDTAALGAIRRFMEDAARYAAGDTTGLAAKGDSAKRLVKRVDSLLCSNAVDSIMKRMINCYPNPTAGARLKDSLLSLVSRGIVHNGIFLPEQVRACIVGAGLSLNDLCHPYLASYDYYDEGAGNKGHCLSSGFYKAMTEFFNQYDIAVMFNNANKIFNPFTPSWPSTNFFAMKLASAITGGSGPVKAAVQYFNTDSLYVYSFYRTGSDTVTFSFRSPNKMRITGDTTGYPFLGVGVSDSVFFKEARCFFDGSAATVDGYIGRFMFTAVMERSVLSGGVYKRTSGGFVSWTNGKLAMNDNGASDIAACIPCTEFRRKYNQFKDSMTLYGGYAKDHPYFSRAMRNYMNYTLRRVYAENQYNRFLVSCALADSLNIPAYGAMAVMTFPSTGTPSYPNFAAWNAAMAASAGVVGAALVEYWTGTTQTVYLDYDIIDPKDYKKFNGLVTAAGGTIKPVAASGVAGKLFVPWGTPRSQFLANTPFIVSDSLSVKLRPNPYRPDLFDFKLYTITDTSGKAWKVSRGTDSLVKNLYYNYVTNYWVPFRFATIGADYYKAKKRAYLSYVYRFQDSTMGKVLDTLQDYLIPTNVSPFGSTQVTYKNPQNTYRFTDLFYTDSSSRFPGYDTVKYILNVTQSVLGSGKIFLPVGMNTRIAMGTTGSGASLNLYRCADDLYWYRYFGPANKLFSMFIRVPQYIYKSTHPSFKLVGIRPATGDTAASSFDALITIPGSNDTITAHGTTNFDVAWTLRLRDVLLGNETNFSNEKDPPPSGEEGAELNCEQQLLRDNIYQARINYYNYIRKYREDLLAAFTDHVMSQVYEKLWIQYINMRFGTTLYSYDRSGNLIQTVPPEGVHKVDSLVFPKIDSLREANAFIPGALPAHTKRTQYEYSTANLCWKESTPDAGVRIRYYDKKGNVLLSQTARQRRTSSYTYFLYDQQNRLTETGETVWSMNCPYFDPIRSWNYQQGSWIHVAKPSPCACENLRDSTWEYCGSFELDFYDDASFNAQIRTRSRIQVVYTVYDSAYRDMSLLPNMDRQENLRSRIAASMYYVTVNPGLPGSNYDHAMHYSYDAAGNVKTLMREFPQLESYGHRYKRIDYDYDLWSGKVNMISYNRGKADQFYQKYDYDADNRITAVYTGKDGLIWTRDAAYTYYQHGPLARIDLGAQKVQGVDYAYTLQGWLKSINGDLADTLSDMGGDGKRSTITPKDVYASVIDYFNGDYKPIGRTAVSRQALPNKSLYNGNIARQSTDITPFGGLTTAYTYDQMNRIKRAAYANTKRDSALAYLNKYASSYKYDMDGNLKLLVRRDGAGDLMDSMKYSYTSNTNRMTGLNDYAVFSKKGIEDIPASAGTPLATGHDEDGFVINDVSGNLESSYWTIYGKPWRFTRRFPTTGGRAFDMDYGYDAAGQRTYKTESVPNDTGRRVYSTFYVREASGNILAEYNTERQYDKGAVIRVLRDIRDVYPFPATGLKHLYLTALDSLGMLQSAPVKAFITGRYSDTTLGLPASGYLRADPVLHFNFFSSSTGALRRLPAYAAATGKYPLGAALSRSLQENPSPQDVLTGMVPELFSQPDIDLRNHSLAQLAEQVPDLWADLCAENQITVSSAEDSAMVMSMADRLAGNPVDLGQRLNNYYMQDPTILDGWLNAVSADSVYTDPWYRQSGLEQRFYDALTQYGPRNAMDSAMNKGTDVADEGFYAYADWWSGSTGVLRELFANSQTNVALVTYAADPVKFLEGISGYDAIDSAVADLDFLDIGRLTSVLGDKAHGFDPTVSVTLEERGPVQTNQQISLSSHHIYGSSRVGLHHYWPAQSRSYWDFAHGRYDTLLNRRAAWYSYAANEVVDTNFRDPWGHSLSRTVSADHVLGLREYELTNHLGNVQSVVLDKRYIKTTGNGVRDRFVASLSAVYDYYPYGMLMPGRTTADTSTHCMTVMKEYKSTAAFPVAADLSKAVPIMGGSFTSTSGAVWPVLGVYGKSGGMTLDINVVPGDAIDVRVDVQYVHGYAVMILVEETTSSGVKRSLGGMNVNRPTLATISVRPSTKKITLSLRNMSSFLTPPANGLFAIAGISYDSLGTWSQWAPVQVCNKNTDKYEFGFNGQMKSNDIAGIGNFNTAEFWEYNTRTGRRQNLDPVVQISMSDYSVFRGNPILNSDIKGNTPDPSTHTASDGSVIAVYNDGDKGVYKHSNNKDGSVPNKSQIDRRHESSTDAGGKKMGETEYWDEFADLKTKDPVGVINYSDNPKASWNYLIDWMHKDAMKYELDDIAKMSKLHQKYDIKNNQSWADAGVMTGRLLNGKFATARSAGNYLAGLNGSTGTLFGAKISNTTYLKLAGALNVGKYTKINAVKIVTLGTAFGPPPYYGEDEYSGRRIVEGLKAGNAENELNTK</sequence>